<dbReference type="InterPro" id="IPR052262">
    <property type="entry name" value="E2F-SERTA_domain_protein"/>
</dbReference>
<dbReference type="AlphaFoldDB" id="A0A315W278"/>
<feature type="compositionally biased region" description="Low complexity" evidence="1">
    <location>
        <begin position="104"/>
        <end position="114"/>
    </location>
</feature>
<dbReference type="Proteomes" id="UP000250572">
    <property type="component" value="Unassembled WGS sequence"/>
</dbReference>
<dbReference type="InterPro" id="IPR009263">
    <property type="entry name" value="SERTA_dom"/>
</dbReference>
<accession>A0A315W278</accession>
<feature type="compositionally biased region" description="Pro residues" evidence="1">
    <location>
        <begin position="502"/>
        <end position="521"/>
    </location>
</feature>
<name>A0A315W278_GAMAF</name>
<dbReference type="PROSITE" id="PS51053">
    <property type="entry name" value="SERTA"/>
    <property type="match status" value="2"/>
</dbReference>
<proteinExistence type="predicted"/>
<keyword evidence="4" id="KW-1185">Reference proteome</keyword>
<protein>
    <recommendedName>
        <fullName evidence="2">SERTA domain-containing protein</fullName>
    </recommendedName>
</protein>
<evidence type="ECO:0000256" key="1">
    <source>
        <dbReference type="SAM" id="MobiDB-lite"/>
    </source>
</evidence>
<feature type="compositionally biased region" description="Low complexity" evidence="1">
    <location>
        <begin position="405"/>
        <end position="419"/>
    </location>
</feature>
<feature type="compositionally biased region" description="Basic and acidic residues" evidence="1">
    <location>
        <begin position="293"/>
        <end position="303"/>
    </location>
</feature>
<sequence length="786" mass="85269">MVLNKSCLSRVQKYLKRCSRDRAALLLPVPLNRKVSLPTNELCTTLEAVFTGEHGGSAVKLLQLEQGGWVELHQRDIMFPKGTKRKFSDSGEEAVCGGGGDQGPSAAPAPSPAAARTLSSSYSLQRQSLLDMSLIKLQLCHMLVEPNLCRSVLIANTVRQIQEEMTQDGTWQIMTQALAAAQCPADRLVATEVLCRQTEAAAAAVQAGQSPKPFSVSGLEEGYHSEEVVIDGDAEAEVAMSSLSPVSPQLSSASYLAGPFGMGPCWEDDEDDADCDEDEEEDSEECPSEGEDAERHHLRADSRTGEQVFGTFEIKHPAPPPDPALEELFSDVDPSYYDLDTVLTGMQSTPKMGPYDLLESLSSHGPTALSSSATCRSDLNELDHIMEIIICRGSTEQTADLLTHSSTRSRYSSAPSPATGDGLHIPHTPDLGSSESPRRNEKEPRTRRICTAHEECQGHQHVLHGGDAHVQPRHRYSLFTRGSCTVEAAAAGGLDPEMFPSRSPPPVDGSVPPLPTQPGVPPASQSSLTVPTSKLEVWSFMPLRKWSSLEGPEAEQLPNTTAMEDKRPGAALEESEEDRGDRRSRTNAGHVEQRQLVLSLCLEKLQQYQAGVELSLRRSVLLINTLRQIQEEMRSDGTDVRLGGVSPDAHLLRDDFRDDESVTCPGCTEGDTENLSPPPSPEPTDTVPTDLQKPPPNAIGHTFSDAGSAMGYLSDLALDDIFEDIDTSMYETSELPSAWAAGSLWPVSVSFWPDDDVKLCSSVGSLQSCLLDLNELDHIMEILVKS</sequence>
<dbReference type="Pfam" id="PF06031">
    <property type="entry name" value="SERTA"/>
    <property type="match status" value="2"/>
</dbReference>
<feature type="region of interest" description="Disordered" evidence="1">
    <location>
        <begin position="261"/>
        <end position="303"/>
    </location>
</feature>
<dbReference type="EMBL" id="NHOQ01000541">
    <property type="protein sequence ID" value="PWA29666.1"/>
    <property type="molecule type" value="Genomic_DNA"/>
</dbReference>
<feature type="region of interest" description="Disordered" evidence="1">
    <location>
        <begin position="83"/>
        <end position="114"/>
    </location>
</feature>
<feature type="region of interest" description="Disordered" evidence="1">
    <location>
        <begin position="663"/>
        <end position="689"/>
    </location>
</feature>
<dbReference type="GO" id="GO:0005634">
    <property type="term" value="C:nucleus"/>
    <property type="evidence" value="ECO:0007669"/>
    <property type="project" value="TreeGrafter"/>
</dbReference>
<feature type="domain" description="SERTA" evidence="2">
    <location>
        <begin position="122"/>
        <end position="169"/>
    </location>
</feature>
<gene>
    <name evidence="3" type="ORF">CCH79_00007792</name>
</gene>
<dbReference type="PANTHER" id="PTHR16277:SF6">
    <property type="entry name" value="CELL DIVISION CYCLE-ASSOCIATED PROTEIN 4"/>
    <property type="match status" value="1"/>
</dbReference>
<dbReference type="STRING" id="33528.ENSGAFP00000017715"/>
<dbReference type="PANTHER" id="PTHR16277">
    <property type="entry name" value="CELL DIVISION CYCLE ASSOCIATED PROTEIN 4/SERTA DOMAIN-CONTAINING PROTEIN 2"/>
    <property type="match status" value="1"/>
</dbReference>
<feature type="region of interest" description="Disordered" evidence="1">
    <location>
        <begin position="495"/>
        <end position="528"/>
    </location>
</feature>
<feature type="region of interest" description="Disordered" evidence="1">
    <location>
        <begin position="404"/>
        <end position="446"/>
    </location>
</feature>
<feature type="compositionally biased region" description="Acidic residues" evidence="1">
    <location>
        <begin position="266"/>
        <end position="292"/>
    </location>
</feature>
<feature type="domain" description="SERTA" evidence="2">
    <location>
        <begin position="590"/>
        <end position="637"/>
    </location>
</feature>
<evidence type="ECO:0000259" key="2">
    <source>
        <dbReference type="PROSITE" id="PS51053"/>
    </source>
</evidence>
<evidence type="ECO:0000313" key="4">
    <source>
        <dbReference type="Proteomes" id="UP000250572"/>
    </source>
</evidence>
<feature type="compositionally biased region" description="Basic and acidic residues" evidence="1">
    <location>
        <begin position="436"/>
        <end position="446"/>
    </location>
</feature>
<organism evidence="3 4">
    <name type="scientific">Gambusia affinis</name>
    <name type="common">Western mosquitofish</name>
    <name type="synonym">Heterandria affinis</name>
    <dbReference type="NCBI Taxonomy" id="33528"/>
    <lineage>
        <taxon>Eukaryota</taxon>
        <taxon>Metazoa</taxon>
        <taxon>Chordata</taxon>
        <taxon>Craniata</taxon>
        <taxon>Vertebrata</taxon>
        <taxon>Euteleostomi</taxon>
        <taxon>Actinopterygii</taxon>
        <taxon>Neopterygii</taxon>
        <taxon>Teleostei</taxon>
        <taxon>Neoteleostei</taxon>
        <taxon>Acanthomorphata</taxon>
        <taxon>Ovalentaria</taxon>
        <taxon>Atherinomorphae</taxon>
        <taxon>Cyprinodontiformes</taxon>
        <taxon>Poeciliidae</taxon>
        <taxon>Poeciliinae</taxon>
        <taxon>Gambusia</taxon>
    </lineage>
</organism>
<evidence type="ECO:0000313" key="3">
    <source>
        <dbReference type="EMBL" id="PWA29666.1"/>
    </source>
</evidence>
<reference evidence="3 4" key="1">
    <citation type="journal article" date="2018" name="G3 (Bethesda)">
        <title>A High-Quality Reference Genome for the Invasive Mosquitofish Gambusia affinis Using a Chicago Library.</title>
        <authorList>
            <person name="Hoffberg S.L."/>
            <person name="Troendle N.J."/>
            <person name="Glenn T.C."/>
            <person name="Mahmud O."/>
            <person name="Louha S."/>
            <person name="Chalopin D."/>
            <person name="Bennetzen J.L."/>
            <person name="Mauricio R."/>
        </authorList>
    </citation>
    <scope>NUCLEOTIDE SEQUENCE [LARGE SCALE GENOMIC DNA]</scope>
    <source>
        <strain evidence="3">NE01/NJP1002.9</strain>
        <tissue evidence="3">Muscle</tissue>
    </source>
</reference>
<comment type="caution">
    <text evidence="3">The sequence shown here is derived from an EMBL/GenBank/DDBJ whole genome shotgun (WGS) entry which is preliminary data.</text>
</comment>
<feature type="region of interest" description="Disordered" evidence="1">
    <location>
        <begin position="549"/>
        <end position="588"/>
    </location>
</feature>